<dbReference type="Gene3D" id="2.60.40.10">
    <property type="entry name" value="Immunoglobulins"/>
    <property type="match status" value="1"/>
</dbReference>
<dbReference type="Gene3D" id="3.20.20.300">
    <property type="entry name" value="Glycoside hydrolase, family 3, N-terminal domain"/>
    <property type="match status" value="1"/>
</dbReference>
<evidence type="ECO:0000256" key="5">
    <source>
        <dbReference type="ARBA" id="ARBA00022801"/>
    </source>
</evidence>
<evidence type="ECO:0000256" key="4">
    <source>
        <dbReference type="ARBA" id="ARBA00022729"/>
    </source>
</evidence>
<evidence type="ECO:0000256" key="6">
    <source>
        <dbReference type="ARBA" id="ARBA00023295"/>
    </source>
</evidence>
<gene>
    <name evidence="9" type="primary">bglX</name>
    <name evidence="9" type="ORF">HMPREF0623_0037</name>
</gene>
<evidence type="ECO:0000256" key="2">
    <source>
        <dbReference type="ARBA" id="ARBA00005336"/>
    </source>
</evidence>
<dbReference type="InterPro" id="IPR036962">
    <property type="entry name" value="Glyco_hydro_3_N_sf"/>
</dbReference>
<dbReference type="InterPro" id="IPR013783">
    <property type="entry name" value="Ig-like_fold"/>
</dbReference>
<dbReference type="EC" id="3.2.1.21" evidence="3"/>
<dbReference type="HOGENOM" id="CLU_004542_5_1_9"/>
<dbReference type="Pfam" id="PF00933">
    <property type="entry name" value="Glyco_hydro_3"/>
    <property type="match status" value="1"/>
</dbReference>
<dbReference type="GO" id="GO:0009251">
    <property type="term" value="P:glucan catabolic process"/>
    <property type="evidence" value="ECO:0007669"/>
    <property type="project" value="TreeGrafter"/>
</dbReference>
<organism evidence="9 10">
    <name type="scientific">Pediococcus acidilactici DSM 20284</name>
    <dbReference type="NCBI Taxonomy" id="862514"/>
    <lineage>
        <taxon>Bacteria</taxon>
        <taxon>Bacillati</taxon>
        <taxon>Bacillota</taxon>
        <taxon>Bacilli</taxon>
        <taxon>Lactobacillales</taxon>
        <taxon>Lactobacillaceae</taxon>
        <taxon>Pediococcus</taxon>
        <taxon>Pediococcus acidilactici group</taxon>
    </lineage>
</organism>
<dbReference type="PRINTS" id="PR00133">
    <property type="entry name" value="GLHYDRLASE3"/>
</dbReference>
<keyword evidence="10" id="KW-1185">Reference proteome</keyword>
<keyword evidence="4" id="KW-0732">Signal</keyword>
<dbReference type="PANTHER" id="PTHR30620">
    <property type="entry name" value="PERIPLASMIC BETA-GLUCOSIDASE-RELATED"/>
    <property type="match status" value="1"/>
</dbReference>
<dbReference type="Pfam" id="PF01915">
    <property type="entry name" value="Glyco_hydro_3_C"/>
    <property type="match status" value="1"/>
</dbReference>
<dbReference type="InterPro" id="IPR002772">
    <property type="entry name" value="Glyco_hydro_3_C"/>
</dbReference>
<keyword evidence="5 9" id="KW-0378">Hydrolase</keyword>
<evidence type="ECO:0000256" key="3">
    <source>
        <dbReference type="ARBA" id="ARBA00012744"/>
    </source>
</evidence>
<feature type="domain" description="Glycoside hydrolase family 3 C-terminal" evidence="8">
    <location>
        <begin position="383"/>
        <end position="634"/>
    </location>
</feature>
<evidence type="ECO:0000259" key="8">
    <source>
        <dbReference type="Pfam" id="PF01915"/>
    </source>
</evidence>
<dbReference type="GO" id="GO:0008422">
    <property type="term" value="F:beta-glucosidase activity"/>
    <property type="evidence" value="ECO:0007669"/>
    <property type="project" value="UniProtKB-EC"/>
</dbReference>
<keyword evidence="6 9" id="KW-0326">Glycosidase</keyword>
<dbReference type="eggNOG" id="COG1472">
    <property type="taxonomic scope" value="Bacteria"/>
</dbReference>
<comment type="similarity">
    <text evidence="2">Belongs to the glycosyl hydrolase 3 family.</text>
</comment>
<evidence type="ECO:0000259" key="7">
    <source>
        <dbReference type="Pfam" id="PF00933"/>
    </source>
</evidence>
<dbReference type="InterPro" id="IPR051915">
    <property type="entry name" value="Cellulose_Degrad_GH3"/>
</dbReference>
<feature type="domain" description="Glycoside hydrolase family 3 N-terminal" evidence="7">
    <location>
        <begin position="64"/>
        <end position="341"/>
    </location>
</feature>
<accession>E0NEH5</accession>
<dbReference type="PANTHER" id="PTHR30620:SF16">
    <property type="entry name" value="LYSOSOMAL BETA GLUCOSIDASE"/>
    <property type="match status" value="1"/>
</dbReference>
<dbReference type="InterPro" id="IPR001764">
    <property type="entry name" value="Glyco_hydro_3_N"/>
</dbReference>
<dbReference type="Proteomes" id="UP000004470">
    <property type="component" value="Unassembled WGS sequence"/>
</dbReference>
<comment type="catalytic activity">
    <reaction evidence="1">
        <text>Hydrolysis of terminal, non-reducing beta-D-glucosyl residues with release of beta-D-glucose.</text>
        <dbReference type="EC" id="3.2.1.21"/>
    </reaction>
</comment>
<protein>
    <recommendedName>
        <fullName evidence="3">beta-glucosidase</fullName>
        <ecNumber evidence="3">3.2.1.21</ecNumber>
    </recommendedName>
</protein>
<proteinExistence type="inferred from homology"/>
<dbReference type="EMBL" id="AEEG01000002">
    <property type="protein sequence ID" value="EFL95986.1"/>
    <property type="molecule type" value="Genomic_DNA"/>
</dbReference>
<dbReference type="InterPro" id="IPR036881">
    <property type="entry name" value="Glyco_hydro_3_C_sf"/>
</dbReference>
<dbReference type="Gene3D" id="3.40.50.1700">
    <property type="entry name" value="Glycoside hydrolase family 3 C-terminal domain"/>
    <property type="match status" value="1"/>
</dbReference>
<evidence type="ECO:0000313" key="9">
    <source>
        <dbReference type="EMBL" id="EFL95986.1"/>
    </source>
</evidence>
<comment type="caution">
    <text evidence="9">The sequence shown here is derived from an EMBL/GenBank/DDBJ whole genome shotgun (WGS) entry which is preliminary data.</text>
</comment>
<dbReference type="InterPro" id="IPR017853">
    <property type="entry name" value="GH"/>
</dbReference>
<name>E0NEH5_PEDAC</name>
<dbReference type="AlphaFoldDB" id="E0NEH5"/>
<sequence>MKAITQRGGSYLEETKLRKLFNDLSDAEKVSQTVQLNGDLFVESWVMSTGPKTDLGLPADFNYYEIGSIYNVNDHRKLKKLQTEVLEKSRHRIPLLFMSDIIYGFRTIFPMPLAQAGSYNFDLIQRAAAVTAKESYQNGLHVVFSPMLDLVRDPRWGRVMESPGEDVYTAKEFGRHVVRGYQGELADGKITRNHVAACIKHFAAYGAPESGREYNAVELSYQKLYNEFLQPYQAAIEAKAQLVMTAFNLLNGVPATGNRWLNRKVLRDRFGFEGVLDADYSAIAELVNHGYAANSQEAAQKALRAGVDLDMMTAVYANELPKVLKNPEMRQLLDEAVWRILVLKNKLGLFENPFRGLDEPATGKILAEEDRALATQLVEESSVLLKNKSALPLRQDQKIAVIGPYGESKLTLGFWASVSGKSTDVVPLKEGLQAEFNPAQLSFSRGYNLFDSYEPFGPLKQGIELVNGPIEDENLLLQQAEKQAAAADVVVLTIGENFLESGEGAAKAHLTLPAKQKRLIQAVAKQGKPIVGIVYTGRPLALTDVEPYFDSLLLVWFPGIMGGTGIANLLSGKASPSARLSMTFPRSEGQLPIYQARTPTGRPLGESNHSDRFVSKYIDESNEPLYPFGSGLSYARFTGCWRELHQDATTLKGKFEVENLSDRAAATVVQIYLKQFPAEIVQPVKRLVKAVKVQFTGAGKQVIDVEIPVAELAYFDNQGEKHLEHIEYQFQLDILGETSEINLKLN</sequence>
<reference evidence="9" key="1">
    <citation type="submission" date="2010-07" db="EMBL/GenBank/DDBJ databases">
        <authorList>
            <person name="Muzny D."/>
            <person name="Qin X."/>
            <person name="Deng J."/>
            <person name="Jiang H."/>
            <person name="Liu Y."/>
            <person name="Qu J."/>
            <person name="Song X.-Z."/>
            <person name="Zhang L."/>
            <person name="Thornton R."/>
            <person name="Coyle M."/>
            <person name="Francisco L."/>
            <person name="Jackson L."/>
            <person name="Javaid M."/>
            <person name="Korchina V."/>
            <person name="Kovar C."/>
            <person name="Mata R."/>
            <person name="Mathew T."/>
            <person name="Ngo R."/>
            <person name="Nguyen L."/>
            <person name="Nguyen N."/>
            <person name="Okwuonu G."/>
            <person name="Ongeri F."/>
            <person name="Pham C."/>
            <person name="Simmons D."/>
            <person name="Wilczek-Boney K."/>
            <person name="Hale W."/>
            <person name="Jakkamsetti A."/>
            <person name="Pham P."/>
            <person name="Ruth R."/>
            <person name="San Lucas F."/>
            <person name="Warren J."/>
            <person name="Zhang J."/>
            <person name="Zhao Z."/>
            <person name="Zhou C."/>
            <person name="Zhu D."/>
            <person name="Lee S."/>
            <person name="Bess C."/>
            <person name="Blankenburg K."/>
            <person name="Forbes L."/>
            <person name="Fu Q."/>
            <person name="Gubbala S."/>
            <person name="Hirani K."/>
            <person name="Jayaseelan J.C."/>
            <person name="Lara F."/>
            <person name="Munidasa M."/>
            <person name="Palculict T."/>
            <person name="Patil S."/>
            <person name="Pu L.-L."/>
            <person name="Saada N."/>
            <person name="Tang L."/>
            <person name="Weissenberger G."/>
            <person name="Zhu Y."/>
            <person name="Hemphill L."/>
            <person name="Shang Y."/>
            <person name="Youmans B."/>
            <person name="Ayvaz T."/>
            <person name="Ross M."/>
            <person name="Santibanez J."/>
            <person name="Aqrawi P."/>
            <person name="Gross S."/>
            <person name="Joshi V."/>
            <person name="Fowler G."/>
            <person name="Nazareth L."/>
            <person name="Reid J."/>
            <person name="Worley K."/>
            <person name="Petrosino J."/>
            <person name="Highlander S."/>
            <person name="Gibbs R."/>
        </authorList>
    </citation>
    <scope>NUCLEOTIDE SEQUENCE [LARGE SCALE GENOMIC DNA]</scope>
    <source>
        <strain evidence="9">DSM 20284</strain>
    </source>
</reference>
<evidence type="ECO:0000313" key="10">
    <source>
        <dbReference type="Proteomes" id="UP000004470"/>
    </source>
</evidence>
<evidence type="ECO:0000256" key="1">
    <source>
        <dbReference type="ARBA" id="ARBA00000448"/>
    </source>
</evidence>
<dbReference type="CAZy" id="GH3">
    <property type="family name" value="Glycoside Hydrolase Family 3"/>
</dbReference>
<dbReference type="SUPFAM" id="SSF52279">
    <property type="entry name" value="Beta-D-glucan exohydrolase, C-terminal domain"/>
    <property type="match status" value="1"/>
</dbReference>
<dbReference type="SUPFAM" id="SSF51445">
    <property type="entry name" value="(Trans)glycosidases"/>
    <property type="match status" value="1"/>
</dbReference>